<evidence type="ECO:0000256" key="22">
    <source>
        <dbReference type="SAM" id="SignalP"/>
    </source>
</evidence>
<evidence type="ECO:0000313" key="24">
    <source>
        <dbReference type="Proteomes" id="UP001652660"/>
    </source>
</evidence>
<evidence type="ECO:0000256" key="14">
    <source>
        <dbReference type="ARBA" id="ARBA00022989"/>
    </source>
</evidence>
<dbReference type="Gene3D" id="3.30.200.20">
    <property type="entry name" value="Phosphorylase Kinase, domain 1"/>
    <property type="match status" value="1"/>
</dbReference>
<evidence type="ECO:0000256" key="2">
    <source>
        <dbReference type="ARBA" id="ARBA00012513"/>
    </source>
</evidence>
<evidence type="ECO:0000256" key="3">
    <source>
        <dbReference type="ARBA" id="ARBA00022475"/>
    </source>
</evidence>
<evidence type="ECO:0000256" key="15">
    <source>
        <dbReference type="ARBA" id="ARBA00023136"/>
    </source>
</evidence>
<proteinExistence type="predicted"/>
<dbReference type="FunFam" id="3.30.200.20:FF:000309">
    <property type="entry name" value="Leucine-rich repeat receptor protein kinase MSP1"/>
    <property type="match status" value="1"/>
</dbReference>
<keyword evidence="11 20" id="KW-0547">Nucleotide-binding</keyword>
<keyword evidence="9 22" id="KW-0732">Signal</keyword>
<dbReference type="Gene3D" id="1.10.510.10">
    <property type="entry name" value="Transferase(Phosphotransferase) domain 1"/>
    <property type="match status" value="1"/>
</dbReference>
<keyword evidence="7" id="KW-0808">Transferase</keyword>
<dbReference type="InterPro" id="IPR013210">
    <property type="entry name" value="LRR_N_plant-typ"/>
</dbReference>
<feature type="chain" id="PRO_5028125364" description="non-specific serine/threonine protein kinase" evidence="22">
    <location>
        <begin position="39"/>
        <end position="1021"/>
    </location>
</feature>
<evidence type="ECO:0000256" key="12">
    <source>
        <dbReference type="ARBA" id="ARBA00022777"/>
    </source>
</evidence>
<dbReference type="PROSITE" id="PS00109">
    <property type="entry name" value="PROTEIN_KINASE_TYR"/>
    <property type="match status" value="1"/>
</dbReference>
<feature type="transmembrane region" description="Helical" evidence="21">
    <location>
        <begin position="661"/>
        <end position="686"/>
    </location>
</feature>
<dbReference type="GO" id="GO:0004674">
    <property type="term" value="F:protein serine/threonine kinase activity"/>
    <property type="evidence" value="ECO:0007669"/>
    <property type="project" value="UniProtKB-KW"/>
</dbReference>
<dbReference type="InterPro" id="IPR008266">
    <property type="entry name" value="Tyr_kinase_AS"/>
</dbReference>
<dbReference type="SUPFAM" id="SSF52058">
    <property type="entry name" value="L domain-like"/>
    <property type="match status" value="2"/>
</dbReference>
<evidence type="ECO:0000259" key="23">
    <source>
        <dbReference type="PROSITE" id="PS50011"/>
    </source>
</evidence>
<dbReference type="AlphaFoldDB" id="A0A6P6UXM7"/>
<dbReference type="PROSITE" id="PS50011">
    <property type="entry name" value="PROTEIN_KINASE_DOM"/>
    <property type="match status" value="1"/>
</dbReference>
<keyword evidence="4" id="KW-0723">Serine/threonine-protein kinase</keyword>
<dbReference type="FunFam" id="3.80.10.10:FF:000416">
    <property type="entry name" value="Probable leucine-rich repeat receptor-like protein kinase At5g63930"/>
    <property type="match status" value="1"/>
</dbReference>
<evidence type="ECO:0000256" key="9">
    <source>
        <dbReference type="ARBA" id="ARBA00022729"/>
    </source>
</evidence>
<dbReference type="FunFam" id="1.10.510.10:FF:000445">
    <property type="entry name" value="MDIS1-interacting receptor like kinase 2"/>
    <property type="match status" value="1"/>
</dbReference>
<dbReference type="Pfam" id="PF00560">
    <property type="entry name" value="LRR_1"/>
    <property type="match status" value="5"/>
</dbReference>
<keyword evidence="15 21" id="KW-0472">Membrane</keyword>
<evidence type="ECO:0000256" key="20">
    <source>
        <dbReference type="PROSITE-ProRule" id="PRU10141"/>
    </source>
</evidence>
<dbReference type="SMART" id="SM00365">
    <property type="entry name" value="LRR_SD22"/>
    <property type="match status" value="5"/>
</dbReference>
<feature type="signal peptide" evidence="22">
    <location>
        <begin position="1"/>
        <end position="38"/>
    </location>
</feature>
<dbReference type="FunFam" id="3.80.10.10:FF:000400">
    <property type="entry name" value="Nuclear pore complex protein NUP107"/>
    <property type="match status" value="1"/>
</dbReference>
<keyword evidence="13 20" id="KW-0067">ATP-binding</keyword>
<keyword evidence="6" id="KW-0433">Leucine-rich repeat</keyword>
<dbReference type="OrthoDB" id="676979at2759"/>
<dbReference type="InterPro" id="IPR032675">
    <property type="entry name" value="LRR_dom_sf"/>
</dbReference>
<evidence type="ECO:0000256" key="19">
    <source>
        <dbReference type="ARBA" id="ARBA00048679"/>
    </source>
</evidence>
<keyword evidence="16" id="KW-0675">Receptor</keyword>
<dbReference type="PANTHER" id="PTHR48005">
    <property type="entry name" value="LEUCINE RICH REPEAT KINASE 2"/>
    <property type="match status" value="1"/>
</dbReference>
<evidence type="ECO:0000256" key="13">
    <source>
        <dbReference type="ARBA" id="ARBA00022840"/>
    </source>
</evidence>
<dbReference type="Pfam" id="PF00069">
    <property type="entry name" value="Pkinase"/>
    <property type="match status" value="1"/>
</dbReference>
<dbReference type="SMART" id="SM00369">
    <property type="entry name" value="LRR_TYP"/>
    <property type="match status" value="8"/>
</dbReference>
<dbReference type="PANTHER" id="PTHR48005:SF70">
    <property type="entry name" value="MDIS1-INTERACTING RECEPTOR LIKE KINASE 2-LIKE"/>
    <property type="match status" value="1"/>
</dbReference>
<dbReference type="InterPro" id="IPR051420">
    <property type="entry name" value="Ser_Thr_Kinases_DiverseReg"/>
</dbReference>
<dbReference type="GeneID" id="113715158"/>
<dbReference type="InterPro" id="IPR000719">
    <property type="entry name" value="Prot_kinase_dom"/>
</dbReference>
<dbReference type="SUPFAM" id="SSF56112">
    <property type="entry name" value="Protein kinase-like (PK-like)"/>
    <property type="match status" value="1"/>
</dbReference>
<evidence type="ECO:0000256" key="6">
    <source>
        <dbReference type="ARBA" id="ARBA00022614"/>
    </source>
</evidence>
<dbReference type="Gene3D" id="3.80.10.10">
    <property type="entry name" value="Ribonuclease Inhibitor"/>
    <property type="match status" value="2"/>
</dbReference>
<keyword evidence="24" id="KW-1185">Reference proteome</keyword>
<accession>A0A6P6UXM7</accession>
<evidence type="ECO:0000256" key="10">
    <source>
        <dbReference type="ARBA" id="ARBA00022737"/>
    </source>
</evidence>
<dbReference type="InterPro" id="IPR017441">
    <property type="entry name" value="Protein_kinase_ATP_BS"/>
</dbReference>
<comment type="catalytic activity">
    <reaction evidence="18">
        <text>L-threonyl-[protein] + ATP = O-phospho-L-threonyl-[protein] + ADP + H(+)</text>
        <dbReference type="Rhea" id="RHEA:46608"/>
        <dbReference type="Rhea" id="RHEA-COMP:11060"/>
        <dbReference type="Rhea" id="RHEA-COMP:11605"/>
        <dbReference type="ChEBI" id="CHEBI:15378"/>
        <dbReference type="ChEBI" id="CHEBI:30013"/>
        <dbReference type="ChEBI" id="CHEBI:30616"/>
        <dbReference type="ChEBI" id="CHEBI:61977"/>
        <dbReference type="ChEBI" id="CHEBI:456216"/>
        <dbReference type="EC" id="2.7.11.1"/>
    </reaction>
</comment>
<evidence type="ECO:0000256" key="21">
    <source>
        <dbReference type="SAM" id="Phobius"/>
    </source>
</evidence>
<feature type="domain" description="Protein kinase" evidence="23">
    <location>
        <begin position="726"/>
        <end position="1001"/>
    </location>
</feature>
<keyword evidence="8 21" id="KW-0812">Transmembrane</keyword>
<dbReference type="Pfam" id="PF08263">
    <property type="entry name" value="LRRNT_2"/>
    <property type="match status" value="1"/>
</dbReference>
<evidence type="ECO:0000256" key="11">
    <source>
        <dbReference type="ARBA" id="ARBA00022741"/>
    </source>
</evidence>
<feature type="binding site" evidence="20">
    <location>
        <position position="755"/>
    </location>
    <ligand>
        <name>ATP</name>
        <dbReference type="ChEBI" id="CHEBI:30616"/>
    </ligand>
</feature>
<evidence type="ECO:0000256" key="1">
    <source>
        <dbReference type="ARBA" id="ARBA00004251"/>
    </source>
</evidence>
<comment type="catalytic activity">
    <reaction evidence="19">
        <text>L-seryl-[protein] + ATP = O-phospho-L-seryl-[protein] + ADP + H(+)</text>
        <dbReference type="Rhea" id="RHEA:17989"/>
        <dbReference type="Rhea" id="RHEA-COMP:9863"/>
        <dbReference type="Rhea" id="RHEA-COMP:11604"/>
        <dbReference type="ChEBI" id="CHEBI:15378"/>
        <dbReference type="ChEBI" id="CHEBI:29999"/>
        <dbReference type="ChEBI" id="CHEBI:30616"/>
        <dbReference type="ChEBI" id="CHEBI:83421"/>
        <dbReference type="ChEBI" id="CHEBI:456216"/>
        <dbReference type="EC" id="2.7.11.1"/>
    </reaction>
</comment>
<keyword evidence="3" id="KW-1003">Cell membrane</keyword>
<organism evidence="24 25">
    <name type="scientific">Coffea arabica</name>
    <name type="common">Arabian coffee</name>
    <dbReference type="NCBI Taxonomy" id="13443"/>
    <lineage>
        <taxon>Eukaryota</taxon>
        <taxon>Viridiplantae</taxon>
        <taxon>Streptophyta</taxon>
        <taxon>Embryophyta</taxon>
        <taxon>Tracheophyta</taxon>
        <taxon>Spermatophyta</taxon>
        <taxon>Magnoliopsida</taxon>
        <taxon>eudicotyledons</taxon>
        <taxon>Gunneridae</taxon>
        <taxon>Pentapetalae</taxon>
        <taxon>asterids</taxon>
        <taxon>lamiids</taxon>
        <taxon>Gentianales</taxon>
        <taxon>Rubiaceae</taxon>
        <taxon>Ixoroideae</taxon>
        <taxon>Gardenieae complex</taxon>
        <taxon>Bertiereae - Coffeeae clade</taxon>
        <taxon>Coffeeae</taxon>
        <taxon>Coffea</taxon>
    </lineage>
</organism>
<dbReference type="InterPro" id="IPR055414">
    <property type="entry name" value="LRR_R13L4/SHOC2-like"/>
</dbReference>
<sequence>MKYSTDISVLNKSVCRPYLLMLACIALLQLLFAPPITAAPKLQHAALSTGNEGKALLTWKSSLDDHSQSQLSSWSSSANPCSNWVGIRCNKAGRISSMNITSSGIKGTLGHLNFSSLPHLTTIELPQNALYGTIPSNIGNLSRLVLLDLESNNFSGVIPIQISHLTNLRYLSLSNNSLHGSIPKEVTFLKSLVELSLMLNDLTGSIPTSIGNLTNLTFLYLRDNKLSGHIPSGIGNLTKLAELSLETNQLSGPFPEAIGKLRSLTLLSLADNMLTGSIPKSIGNLGDLSLLYLHQNSLSGPIPKEFGNLKLLTDIRIFTNKLGGALPEDAFSNLTYLQFLALSDNYFTGHLPQNICSGGSLVRLSIFDNNFVGTMPRSLKNCSSLENLSAGGNQLSGKFSEDFGVYPNADYIDLSDNEFYGELSWNWSAFQKLTSLVLSSNNLSGEIPTELGEASHLQRLHLFSNRLHGKIPLGLGKLSLLLDLKLDSNKLSGSIPPEIGRMSKLLNISLSANNLVGAIPEQIGDCTQILELKFSHNALNGSIPSRIGNLHSLATLDLSQNMLDSELPKELGELKAIEKINLSHNRISGSIPSSFDHCLSLISIDISYNQLEGPIPNTAAFQKASFDALRNNKGLCGSVVGLKPCPQSTEKKTSRRRSKRIIFLTVLPILGTTVLLIVVLGIFILARSHTPHVESKPRELTGNLFTFWSFDGKMVYENIIDATENFDPKYCIGAGGFGRVFRAELPNGQIVAVKKLHATDGDALRSPKDFTSEIRALTNIRHRNIVKLYGFCSHTQHAFLVYEFLEGGSLMQLLNTDETAAKFEWIKRTNMVNDIANALSYMHHDCAPSIVHRDISSKNILLDSEYQAHISDFGAARLLKPDSSNWTSFAGTYGYAAPELAFTMEVNEKCDVYSFGVLVLEVIMGKHPGDLIMSVLSASSSTHAILLKEILDSRPQSLTKQMAANVVSLAKLALLCVDPNPQLRPTMKQVSVHLLKEKPSLESLFPVITIGELMALDLSDF</sequence>
<dbReference type="InterPro" id="IPR011009">
    <property type="entry name" value="Kinase-like_dom_sf"/>
</dbReference>
<keyword evidence="5" id="KW-0597">Phosphoprotein</keyword>
<reference evidence="25" key="2">
    <citation type="submission" date="2025-08" db="UniProtKB">
        <authorList>
            <consortium name="RefSeq"/>
        </authorList>
    </citation>
    <scope>IDENTIFICATION</scope>
    <source>
        <tissue evidence="25">Leaves</tissue>
    </source>
</reference>
<dbReference type="RefSeq" id="XP_027095181.1">
    <property type="nucleotide sequence ID" value="XM_027239380.2"/>
</dbReference>
<evidence type="ECO:0000256" key="7">
    <source>
        <dbReference type="ARBA" id="ARBA00022679"/>
    </source>
</evidence>
<dbReference type="GO" id="GO:0005524">
    <property type="term" value="F:ATP binding"/>
    <property type="evidence" value="ECO:0007669"/>
    <property type="project" value="UniProtKB-UniRule"/>
</dbReference>
<evidence type="ECO:0000256" key="8">
    <source>
        <dbReference type="ARBA" id="ARBA00022692"/>
    </source>
</evidence>
<comment type="subcellular location">
    <subcellularLocation>
        <location evidence="1">Cell membrane</location>
        <topology evidence="1">Single-pass type I membrane protein</topology>
    </subcellularLocation>
</comment>
<protein>
    <recommendedName>
        <fullName evidence="2">non-specific serine/threonine protein kinase</fullName>
        <ecNumber evidence="2">2.7.11.1</ecNumber>
    </recommendedName>
</protein>
<keyword evidence="12" id="KW-0418">Kinase</keyword>
<name>A0A6P6UXM7_COFAR</name>
<gene>
    <name evidence="25" type="primary">LOC113715158</name>
</gene>
<evidence type="ECO:0000256" key="5">
    <source>
        <dbReference type="ARBA" id="ARBA00022553"/>
    </source>
</evidence>
<evidence type="ECO:0000256" key="18">
    <source>
        <dbReference type="ARBA" id="ARBA00047899"/>
    </source>
</evidence>
<dbReference type="EC" id="2.7.11.1" evidence="2"/>
<dbReference type="PROSITE" id="PS00107">
    <property type="entry name" value="PROTEIN_KINASE_ATP"/>
    <property type="match status" value="1"/>
</dbReference>
<reference evidence="24" key="1">
    <citation type="journal article" date="2025" name="Foods">
        <title>Unveiling the Microbial Signatures of Arabica Coffee Cherries: Insights into Ripeness Specific Diversity, Functional Traits, and Implications for Quality and Safety.</title>
        <authorList>
            <consortium name="RefSeq"/>
            <person name="Tenea G.N."/>
            <person name="Cifuentes V."/>
            <person name="Reyes P."/>
            <person name="Cevallos-Vallejos M."/>
        </authorList>
    </citation>
    <scope>NUCLEOTIDE SEQUENCE [LARGE SCALE GENOMIC DNA]</scope>
</reference>
<dbReference type="FunFam" id="3.80.10.10:FF:000177">
    <property type="entry name" value="Leucine-rich repeat receptor-like serine/threonine-protein kinase At1g17230"/>
    <property type="match status" value="1"/>
</dbReference>
<evidence type="ECO:0000313" key="25">
    <source>
        <dbReference type="RefSeq" id="XP_027095181.1"/>
    </source>
</evidence>
<keyword evidence="17" id="KW-0325">Glycoprotein</keyword>
<evidence type="ECO:0000256" key="16">
    <source>
        <dbReference type="ARBA" id="ARBA00023170"/>
    </source>
</evidence>
<evidence type="ECO:0000256" key="17">
    <source>
        <dbReference type="ARBA" id="ARBA00023180"/>
    </source>
</evidence>
<keyword evidence="10" id="KW-0677">Repeat</keyword>
<dbReference type="GO" id="GO:0005886">
    <property type="term" value="C:plasma membrane"/>
    <property type="evidence" value="ECO:0007669"/>
    <property type="project" value="UniProtKB-SubCell"/>
</dbReference>
<dbReference type="Pfam" id="PF23598">
    <property type="entry name" value="LRR_14"/>
    <property type="match status" value="1"/>
</dbReference>
<dbReference type="InterPro" id="IPR001611">
    <property type="entry name" value="Leu-rich_rpt"/>
</dbReference>
<dbReference type="Proteomes" id="UP001652660">
    <property type="component" value="Chromosome 10c"/>
</dbReference>
<dbReference type="InterPro" id="IPR003591">
    <property type="entry name" value="Leu-rich_rpt_typical-subtyp"/>
</dbReference>
<dbReference type="GO" id="GO:0051707">
    <property type="term" value="P:response to other organism"/>
    <property type="evidence" value="ECO:0007669"/>
    <property type="project" value="UniProtKB-ARBA"/>
</dbReference>
<dbReference type="GO" id="GO:0006952">
    <property type="term" value="P:defense response"/>
    <property type="evidence" value="ECO:0007669"/>
    <property type="project" value="UniProtKB-ARBA"/>
</dbReference>
<evidence type="ECO:0000256" key="4">
    <source>
        <dbReference type="ARBA" id="ARBA00022527"/>
    </source>
</evidence>
<keyword evidence="14 21" id="KW-1133">Transmembrane helix</keyword>